<keyword evidence="3 5" id="KW-0808">Transferase</keyword>
<name>A0A4V3BBG6_9RHOB</name>
<feature type="domain" description="Glycosyltransferase 2-like" evidence="4">
    <location>
        <begin position="15"/>
        <end position="141"/>
    </location>
</feature>
<accession>A0A4V3BBG6</accession>
<dbReference type="OrthoDB" id="6653642at2"/>
<dbReference type="CDD" id="cd00761">
    <property type="entry name" value="Glyco_tranf_GTA_type"/>
    <property type="match status" value="1"/>
</dbReference>
<dbReference type="Gene3D" id="3.90.550.10">
    <property type="entry name" value="Spore Coat Polysaccharide Biosynthesis Protein SpsA, Chain A"/>
    <property type="match status" value="1"/>
</dbReference>
<dbReference type="AlphaFoldDB" id="A0A4V3BBG6"/>
<dbReference type="InterPro" id="IPR029044">
    <property type="entry name" value="Nucleotide-diphossugar_trans"/>
</dbReference>
<evidence type="ECO:0000313" key="6">
    <source>
        <dbReference type="Proteomes" id="UP000294562"/>
    </source>
</evidence>
<dbReference type="InterPro" id="IPR001173">
    <property type="entry name" value="Glyco_trans_2-like"/>
</dbReference>
<evidence type="ECO:0000259" key="4">
    <source>
        <dbReference type="Pfam" id="PF00535"/>
    </source>
</evidence>
<dbReference type="Proteomes" id="UP000294562">
    <property type="component" value="Unassembled WGS sequence"/>
</dbReference>
<dbReference type="PANTHER" id="PTHR43179:SF12">
    <property type="entry name" value="GALACTOFURANOSYLTRANSFERASE GLFT2"/>
    <property type="match status" value="1"/>
</dbReference>
<evidence type="ECO:0000256" key="3">
    <source>
        <dbReference type="ARBA" id="ARBA00022679"/>
    </source>
</evidence>
<keyword evidence="2" id="KW-0328">Glycosyltransferase</keyword>
<evidence type="ECO:0000256" key="2">
    <source>
        <dbReference type="ARBA" id="ARBA00022676"/>
    </source>
</evidence>
<sequence>MPPVPPTDETFRLAVIIPHYNDADRLERCLQALAPQLSAVPGVETLVVDNASPESPAAMVARIGGAVGMRCLTETARGAAAARNCGVHASTAPLLAFLDCDCVPAPDWLERCFDAATRGDLVGGRVDTFEETPPPRSGAEAFEAVFAFHQRDYVARKGFSVTANLVTRRDVFLATGDMVPGLSEDMDWCRRATAQGFVLVYDDDLPVSHPTRQDWPALVRKWRRTTDETFLLHGTDPADRLTWVLRAGAVALSGVAHLPRIWTAPALSDTTERWRGSTTLLRLRFCRAGWMLRQALTGAPLTGRNSG</sequence>
<protein>
    <submittedName>
        <fullName evidence="5">Glycosyltransferase</fullName>
    </submittedName>
</protein>
<evidence type="ECO:0000313" key="5">
    <source>
        <dbReference type="EMBL" id="TDL86399.1"/>
    </source>
</evidence>
<dbReference type="Pfam" id="PF00535">
    <property type="entry name" value="Glycos_transf_2"/>
    <property type="match status" value="1"/>
</dbReference>
<comment type="caution">
    <text evidence="5">The sequence shown here is derived from an EMBL/GenBank/DDBJ whole genome shotgun (WGS) entry which is preliminary data.</text>
</comment>
<reference evidence="5 6" key="1">
    <citation type="submission" date="2019-03" db="EMBL/GenBank/DDBJ databases">
        <title>Rhodobacteraceae bacterium SM1902, a new member of the family Rhodobacteraceae isolated from Yantai.</title>
        <authorList>
            <person name="Sun Y."/>
        </authorList>
    </citation>
    <scope>NUCLEOTIDE SEQUENCE [LARGE SCALE GENOMIC DNA]</scope>
    <source>
        <strain evidence="5 6">SM1902</strain>
    </source>
</reference>
<dbReference type="PANTHER" id="PTHR43179">
    <property type="entry name" value="RHAMNOSYLTRANSFERASE WBBL"/>
    <property type="match status" value="1"/>
</dbReference>
<comment type="similarity">
    <text evidence="1">Belongs to the glycosyltransferase 2 family.</text>
</comment>
<dbReference type="EMBL" id="SMZO01000031">
    <property type="protein sequence ID" value="TDL86399.1"/>
    <property type="molecule type" value="Genomic_DNA"/>
</dbReference>
<keyword evidence="6" id="KW-1185">Reference proteome</keyword>
<proteinExistence type="inferred from homology"/>
<evidence type="ECO:0000256" key="1">
    <source>
        <dbReference type="ARBA" id="ARBA00006739"/>
    </source>
</evidence>
<dbReference type="SUPFAM" id="SSF53448">
    <property type="entry name" value="Nucleotide-diphospho-sugar transferases"/>
    <property type="match status" value="1"/>
</dbReference>
<gene>
    <name evidence="5" type="ORF">E2L05_13290</name>
</gene>
<dbReference type="GO" id="GO:0016757">
    <property type="term" value="F:glycosyltransferase activity"/>
    <property type="evidence" value="ECO:0007669"/>
    <property type="project" value="UniProtKB-KW"/>
</dbReference>
<organism evidence="5 6">
    <name type="scientific">Meridianimarinicoccus aquatilis</name>
    <dbReference type="NCBI Taxonomy" id="2552766"/>
    <lineage>
        <taxon>Bacteria</taxon>
        <taxon>Pseudomonadati</taxon>
        <taxon>Pseudomonadota</taxon>
        <taxon>Alphaproteobacteria</taxon>
        <taxon>Rhodobacterales</taxon>
        <taxon>Paracoccaceae</taxon>
        <taxon>Meridianimarinicoccus</taxon>
    </lineage>
</organism>
<dbReference type="RefSeq" id="WP_133343392.1">
    <property type="nucleotide sequence ID" value="NZ_SMZO01000031.1"/>
</dbReference>